<dbReference type="InterPro" id="IPR013324">
    <property type="entry name" value="RNA_pol_sigma_r3/r4-like"/>
</dbReference>
<dbReference type="PANTHER" id="PTHR43133">
    <property type="entry name" value="RNA POLYMERASE ECF-TYPE SIGMA FACTO"/>
    <property type="match status" value="1"/>
</dbReference>
<dbReference type="Pfam" id="PF04545">
    <property type="entry name" value="Sigma70_r4"/>
    <property type="match status" value="1"/>
</dbReference>
<dbReference type="InterPro" id="IPR007630">
    <property type="entry name" value="RNA_pol_sigma70_r4"/>
</dbReference>
<dbReference type="InterPro" id="IPR036388">
    <property type="entry name" value="WH-like_DNA-bd_sf"/>
</dbReference>
<evidence type="ECO:0000256" key="5">
    <source>
        <dbReference type="ARBA" id="ARBA00023163"/>
    </source>
</evidence>
<evidence type="ECO:0000256" key="4">
    <source>
        <dbReference type="ARBA" id="ARBA00023125"/>
    </source>
</evidence>
<keyword evidence="2" id="KW-0805">Transcription regulation</keyword>
<dbReference type="NCBIfam" id="TIGR02937">
    <property type="entry name" value="sigma70-ECF"/>
    <property type="match status" value="1"/>
</dbReference>
<protein>
    <submittedName>
        <fullName evidence="8">RNA polymerase sigma-70 factor (ECF subfamily)</fullName>
    </submittedName>
</protein>
<evidence type="ECO:0000313" key="9">
    <source>
        <dbReference type="Proteomes" id="UP000317176"/>
    </source>
</evidence>
<comment type="caution">
    <text evidence="8">The sequence shown here is derived from an EMBL/GenBank/DDBJ whole genome shotgun (WGS) entry which is preliminary data.</text>
</comment>
<dbReference type="CDD" id="cd06171">
    <property type="entry name" value="Sigma70_r4"/>
    <property type="match status" value="1"/>
</dbReference>
<dbReference type="InterPro" id="IPR014284">
    <property type="entry name" value="RNA_pol_sigma-70_dom"/>
</dbReference>
<dbReference type="SUPFAM" id="SSF88946">
    <property type="entry name" value="Sigma2 domain of RNA polymerase sigma factors"/>
    <property type="match status" value="1"/>
</dbReference>
<keyword evidence="9" id="KW-1185">Reference proteome</keyword>
<dbReference type="RefSeq" id="WP_145638599.1">
    <property type="nucleotide sequence ID" value="NZ_CP088014.1"/>
</dbReference>
<feature type="domain" description="RNA polymerase sigma-70 region 4" evidence="7">
    <location>
        <begin position="144"/>
        <end position="189"/>
    </location>
</feature>
<dbReference type="InterPro" id="IPR007627">
    <property type="entry name" value="RNA_pol_sigma70_r2"/>
</dbReference>
<evidence type="ECO:0000256" key="1">
    <source>
        <dbReference type="ARBA" id="ARBA00010641"/>
    </source>
</evidence>
<name>A0A562L1M7_9BRAD</name>
<dbReference type="NCBIfam" id="NF009168">
    <property type="entry name" value="PRK12515.1"/>
    <property type="match status" value="1"/>
</dbReference>
<sequence>MPNVIAINAQASQSIIAAQATSDDMLLESIAGGNRTSMHILYCRHNVRVYRFILRIVRDATTAEDLVSQVFLDVWRTAGQFQGRSQVSTWLLSIARFKALTAMRQRRFEDIDQEDVRQIPDDAETPETSLDRTDTSAILRACVQKLSPAHREIINLVYYHEKSVEEVGQIIGIPQSTVKTRMFYARKQLAELLKGCGVERFAA</sequence>
<dbReference type="GO" id="GO:0003677">
    <property type="term" value="F:DNA binding"/>
    <property type="evidence" value="ECO:0007669"/>
    <property type="project" value="UniProtKB-KW"/>
</dbReference>
<evidence type="ECO:0000259" key="6">
    <source>
        <dbReference type="Pfam" id="PF04542"/>
    </source>
</evidence>
<keyword evidence="3" id="KW-0731">Sigma factor</keyword>
<dbReference type="Gene3D" id="1.10.1740.10">
    <property type="match status" value="1"/>
</dbReference>
<organism evidence="8 9">
    <name type="scientific">Bradyrhizobium daqingense</name>
    <dbReference type="NCBI Taxonomy" id="993502"/>
    <lineage>
        <taxon>Bacteria</taxon>
        <taxon>Pseudomonadati</taxon>
        <taxon>Pseudomonadota</taxon>
        <taxon>Alphaproteobacteria</taxon>
        <taxon>Hyphomicrobiales</taxon>
        <taxon>Nitrobacteraceae</taxon>
        <taxon>Bradyrhizobium</taxon>
    </lineage>
</organism>
<accession>A0A562L1M7</accession>
<evidence type="ECO:0000259" key="7">
    <source>
        <dbReference type="Pfam" id="PF04545"/>
    </source>
</evidence>
<dbReference type="InterPro" id="IPR013325">
    <property type="entry name" value="RNA_pol_sigma_r2"/>
</dbReference>
<gene>
    <name evidence="8" type="ORF">IQ17_04628</name>
</gene>
<keyword evidence="4" id="KW-0238">DNA-binding</keyword>
<dbReference type="GO" id="GO:0016987">
    <property type="term" value="F:sigma factor activity"/>
    <property type="evidence" value="ECO:0007669"/>
    <property type="project" value="UniProtKB-KW"/>
</dbReference>
<evidence type="ECO:0000256" key="2">
    <source>
        <dbReference type="ARBA" id="ARBA00023015"/>
    </source>
</evidence>
<dbReference type="GO" id="GO:0006352">
    <property type="term" value="P:DNA-templated transcription initiation"/>
    <property type="evidence" value="ECO:0007669"/>
    <property type="project" value="InterPro"/>
</dbReference>
<feature type="domain" description="RNA polymerase sigma-70 region 2" evidence="6">
    <location>
        <begin position="41"/>
        <end position="107"/>
    </location>
</feature>
<evidence type="ECO:0000313" key="8">
    <source>
        <dbReference type="EMBL" id="TWI01579.1"/>
    </source>
</evidence>
<evidence type="ECO:0000256" key="3">
    <source>
        <dbReference type="ARBA" id="ARBA00023082"/>
    </source>
</evidence>
<dbReference type="Pfam" id="PF04542">
    <property type="entry name" value="Sigma70_r2"/>
    <property type="match status" value="1"/>
</dbReference>
<keyword evidence="5" id="KW-0804">Transcription</keyword>
<dbReference type="InterPro" id="IPR039425">
    <property type="entry name" value="RNA_pol_sigma-70-like"/>
</dbReference>
<comment type="similarity">
    <text evidence="1">Belongs to the sigma-70 factor family. ECF subfamily.</text>
</comment>
<dbReference type="EMBL" id="VLKL01000013">
    <property type="protein sequence ID" value="TWI01579.1"/>
    <property type="molecule type" value="Genomic_DNA"/>
</dbReference>
<dbReference type="PANTHER" id="PTHR43133:SF32">
    <property type="entry name" value="BLR3042 PROTEIN"/>
    <property type="match status" value="1"/>
</dbReference>
<dbReference type="AlphaFoldDB" id="A0A562L1M7"/>
<dbReference type="Gene3D" id="1.10.10.10">
    <property type="entry name" value="Winged helix-like DNA-binding domain superfamily/Winged helix DNA-binding domain"/>
    <property type="match status" value="1"/>
</dbReference>
<dbReference type="OrthoDB" id="9803470at2"/>
<proteinExistence type="inferred from homology"/>
<dbReference type="Proteomes" id="UP000317176">
    <property type="component" value="Unassembled WGS sequence"/>
</dbReference>
<reference evidence="8 9" key="1">
    <citation type="journal article" date="2015" name="Stand. Genomic Sci.">
        <title>Genomic Encyclopedia of Bacterial and Archaeal Type Strains, Phase III: the genomes of soil and plant-associated and newly described type strains.</title>
        <authorList>
            <person name="Whitman W.B."/>
            <person name="Woyke T."/>
            <person name="Klenk H.P."/>
            <person name="Zhou Y."/>
            <person name="Lilburn T.G."/>
            <person name="Beck B.J."/>
            <person name="De Vos P."/>
            <person name="Vandamme P."/>
            <person name="Eisen J.A."/>
            <person name="Garrity G."/>
            <person name="Hugenholtz P."/>
            <person name="Kyrpides N.C."/>
        </authorList>
    </citation>
    <scope>NUCLEOTIDE SEQUENCE [LARGE SCALE GENOMIC DNA]</scope>
    <source>
        <strain evidence="8 9">CGMCC 1.10947</strain>
    </source>
</reference>
<dbReference type="SUPFAM" id="SSF88659">
    <property type="entry name" value="Sigma3 and sigma4 domains of RNA polymerase sigma factors"/>
    <property type="match status" value="1"/>
</dbReference>